<dbReference type="NCBIfam" id="TIGR01414">
    <property type="entry name" value="autotrans_barl"/>
    <property type="match status" value="1"/>
</dbReference>
<keyword evidence="3" id="KW-1185">Reference proteome</keyword>
<organism evidence="2 3">
    <name type="scientific">Phyllobacterium trifolii</name>
    <dbReference type="NCBI Taxonomy" id="300193"/>
    <lineage>
        <taxon>Bacteria</taxon>
        <taxon>Pseudomonadati</taxon>
        <taxon>Pseudomonadota</taxon>
        <taxon>Alphaproteobacteria</taxon>
        <taxon>Hyphomicrobiales</taxon>
        <taxon>Phyllobacteriaceae</taxon>
        <taxon>Phyllobacterium</taxon>
    </lineage>
</organism>
<comment type="caution">
    <text evidence="2">The sequence shown here is derived from an EMBL/GenBank/DDBJ whole genome shotgun (WGS) entry which is preliminary data.</text>
</comment>
<gene>
    <name evidence="2" type="ORF">FHS21_001058</name>
</gene>
<reference evidence="2 3" key="1">
    <citation type="submission" date="2020-08" db="EMBL/GenBank/DDBJ databases">
        <title>Genomic Encyclopedia of Type Strains, Phase III (KMG-III): the genomes of soil and plant-associated and newly described type strains.</title>
        <authorList>
            <person name="Whitman W."/>
        </authorList>
    </citation>
    <scope>NUCLEOTIDE SEQUENCE [LARGE SCALE GENOMIC DNA]</scope>
    <source>
        <strain evidence="2 3">CECT 7015</strain>
    </source>
</reference>
<sequence length="189" mass="20055">MRSGASYTWHAIDTNRLVQFTGSQERLSANYDGGTAQVFGELSYGVQVKSIALEPFANLSYANLHVDSFAEKGGSAALTGASSDTDVTFTTLGLRASKQLLFGDATATLRGMAGWRHAYGDVTPLSSLAFAGMDSFEISALPIARDAALVEVGLDIDLAPTTTFGFSYRGQIASEVQDHGVKADLTVRF</sequence>
<feature type="domain" description="Autotransporter" evidence="1">
    <location>
        <begin position="1"/>
        <end position="189"/>
    </location>
</feature>
<accession>A0A839U2I7</accession>
<evidence type="ECO:0000313" key="3">
    <source>
        <dbReference type="Proteomes" id="UP000554520"/>
    </source>
</evidence>
<dbReference type="GO" id="GO:0019867">
    <property type="term" value="C:outer membrane"/>
    <property type="evidence" value="ECO:0007669"/>
    <property type="project" value="InterPro"/>
</dbReference>
<dbReference type="InterPro" id="IPR036709">
    <property type="entry name" value="Autotransporte_beta_dom_sf"/>
</dbReference>
<name>A0A839U2I7_9HYPH</name>
<dbReference type="PROSITE" id="PS51208">
    <property type="entry name" value="AUTOTRANSPORTER"/>
    <property type="match status" value="1"/>
</dbReference>
<evidence type="ECO:0000313" key="2">
    <source>
        <dbReference type="EMBL" id="MBB3144657.1"/>
    </source>
</evidence>
<dbReference type="EMBL" id="JACHXN010000003">
    <property type="protein sequence ID" value="MBB3144657.1"/>
    <property type="molecule type" value="Genomic_DNA"/>
</dbReference>
<dbReference type="InterPro" id="IPR005546">
    <property type="entry name" value="Autotransporte_beta"/>
</dbReference>
<dbReference type="InterPro" id="IPR006315">
    <property type="entry name" value="OM_autotransptr_brl_dom"/>
</dbReference>
<dbReference type="SUPFAM" id="SSF103515">
    <property type="entry name" value="Autotransporter"/>
    <property type="match status" value="1"/>
</dbReference>
<dbReference type="Gene3D" id="2.40.128.130">
    <property type="entry name" value="Autotransporter beta-domain"/>
    <property type="match status" value="1"/>
</dbReference>
<proteinExistence type="predicted"/>
<dbReference type="Pfam" id="PF03797">
    <property type="entry name" value="Autotransporter"/>
    <property type="match status" value="1"/>
</dbReference>
<dbReference type="AlphaFoldDB" id="A0A839U2I7"/>
<protein>
    <submittedName>
        <fullName evidence="2">Outer membrane autotransporter protein</fullName>
    </submittedName>
</protein>
<dbReference type="Proteomes" id="UP000554520">
    <property type="component" value="Unassembled WGS sequence"/>
</dbReference>
<evidence type="ECO:0000259" key="1">
    <source>
        <dbReference type="PROSITE" id="PS51208"/>
    </source>
</evidence>